<evidence type="ECO:0000313" key="1">
    <source>
        <dbReference type="EMBL" id="RHN76894.1"/>
    </source>
</evidence>
<name>A0A396JIB5_MEDTR</name>
<organism evidence="1">
    <name type="scientific">Medicago truncatula</name>
    <name type="common">Barrel medic</name>
    <name type="synonym">Medicago tribuloides</name>
    <dbReference type="NCBI Taxonomy" id="3880"/>
    <lineage>
        <taxon>Eukaryota</taxon>
        <taxon>Viridiplantae</taxon>
        <taxon>Streptophyta</taxon>
        <taxon>Embryophyta</taxon>
        <taxon>Tracheophyta</taxon>
        <taxon>Spermatophyta</taxon>
        <taxon>Magnoliopsida</taxon>
        <taxon>eudicotyledons</taxon>
        <taxon>Gunneridae</taxon>
        <taxon>Pentapetalae</taxon>
        <taxon>rosids</taxon>
        <taxon>fabids</taxon>
        <taxon>Fabales</taxon>
        <taxon>Fabaceae</taxon>
        <taxon>Papilionoideae</taxon>
        <taxon>50 kb inversion clade</taxon>
        <taxon>NPAAA clade</taxon>
        <taxon>Hologalegina</taxon>
        <taxon>IRL clade</taxon>
        <taxon>Trifolieae</taxon>
        <taxon>Medicago</taxon>
    </lineage>
</organism>
<dbReference type="AlphaFoldDB" id="A0A396JIB5"/>
<sequence>MFKTKVTLNKFFNPLTILKFLHVVSILRSHQSIQCPCNRTNPIKPLPPYWYFL</sequence>
<comment type="caution">
    <text evidence="1">The sequence shown here is derived from an EMBL/GenBank/DDBJ whole genome shotgun (WGS) entry which is preliminary data.</text>
</comment>
<dbReference type="Gramene" id="rna282">
    <property type="protein sequence ID" value="RHN76894.1"/>
    <property type="gene ID" value="gene282"/>
</dbReference>
<dbReference type="Proteomes" id="UP000265566">
    <property type="component" value="Chromosome 1"/>
</dbReference>
<gene>
    <name evidence="1" type="ORF">MtrunA17_Chr1g0148821</name>
</gene>
<proteinExistence type="predicted"/>
<protein>
    <submittedName>
        <fullName evidence="1">Uncharacterized protein</fullName>
    </submittedName>
</protein>
<accession>A0A396JIB5</accession>
<reference evidence="1" key="1">
    <citation type="journal article" date="2018" name="Nat. Plants">
        <title>Whole-genome landscape of Medicago truncatula symbiotic genes.</title>
        <authorList>
            <person name="Pecrix Y."/>
            <person name="Gamas P."/>
            <person name="Carrere S."/>
        </authorList>
    </citation>
    <scope>NUCLEOTIDE SEQUENCE</scope>
    <source>
        <tissue evidence="1">Leaves</tissue>
    </source>
</reference>
<dbReference type="EMBL" id="PSQE01000001">
    <property type="protein sequence ID" value="RHN76894.1"/>
    <property type="molecule type" value="Genomic_DNA"/>
</dbReference>